<dbReference type="RefSeq" id="WP_087283580.1">
    <property type="nucleotide sequence ID" value="NZ_CP021455.1"/>
</dbReference>
<dbReference type="Proteomes" id="UP000196138">
    <property type="component" value="Chromosome"/>
</dbReference>
<dbReference type="KEGG" id="cser:CCO03_18800"/>
<dbReference type="EMBL" id="CP021455">
    <property type="protein sequence ID" value="ARU06435.1"/>
    <property type="molecule type" value="Genomic_DNA"/>
</dbReference>
<organism evidence="2 3">
    <name type="scientific">Comamonas serinivorans</name>
    <dbReference type="NCBI Taxonomy" id="1082851"/>
    <lineage>
        <taxon>Bacteria</taxon>
        <taxon>Pseudomonadati</taxon>
        <taxon>Pseudomonadota</taxon>
        <taxon>Betaproteobacteria</taxon>
        <taxon>Burkholderiales</taxon>
        <taxon>Comamonadaceae</taxon>
        <taxon>Comamonas</taxon>
    </lineage>
</organism>
<gene>
    <name evidence="2" type="ORF">CCO03_18800</name>
</gene>
<dbReference type="Pfam" id="PF10816">
    <property type="entry name" value="DUF2760"/>
    <property type="match status" value="1"/>
</dbReference>
<keyword evidence="3" id="KW-1185">Reference proteome</keyword>
<evidence type="ECO:0000313" key="3">
    <source>
        <dbReference type="Proteomes" id="UP000196138"/>
    </source>
</evidence>
<evidence type="ECO:0000259" key="1">
    <source>
        <dbReference type="Pfam" id="PF10816"/>
    </source>
</evidence>
<feature type="domain" description="DUF2760" evidence="1">
    <location>
        <begin position="95"/>
        <end position="216"/>
    </location>
</feature>
<dbReference type="OrthoDB" id="21395at2"/>
<proteinExistence type="predicted"/>
<protein>
    <recommendedName>
        <fullName evidence="1">DUF2760 domain-containing protein</fullName>
    </recommendedName>
</protein>
<accession>A0A1Y0ERY5</accession>
<reference evidence="2 3" key="1">
    <citation type="submission" date="2017-05" db="EMBL/GenBank/DDBJ databases">
        <authorList>
            <person name="Song R."/>
            <person name="Chenine A.L."/>
            <person name="Ruprecht R.M."/>
        </authorList>
    </citation>
    <scope>NUCLEOTIDE SEQUENCE [LARGE SCALE GENOMIC DNA]</scope>
    <source>
        <strain evidence="2 3">DSM 26136</strain>
    </source>
</reference>
<evidence type="ECO:0000313" key="2">
    <source>
        <dbReference type="EMBL" id="ARU06435.1"/>
    </source>
</evidence>
<name>A0A1Y0ERY5_9BURK</name>
<dbReference type="InterPro" id="IPR021212">
    <property type="entry name" value="DUF2760"/>
</dbReference>
<dbReference type="AlphaFoldDB" id="A0A1Y0ERY5"/>
<sequence>MNAHPPSFFSRLAIAMGSFFAIVGNAQLAGNVARLRSGEALVADVPAPEPVITVVEKIVERPVEVTVEKLVEKVVEQRVEVPVEVRVEVPVQTATAAYQLLGLLQREARFVDFVQEDVAGYSDAEIGAAARVVHAGCRKVLRDHLTLEAVRPEAEGSRITLQPGFDAGSTRVSGNVVGEPPFTGTLTHRGWRATEARLPQLADPEVARVIAQADVEL</sequence>